<feature type="region of interest" description="Disordered" evidence="1">
    <location>
        <begin position="50"/>
        <end position="69"/>
    </location>
</feature>
<proteinExistence type="predicted"/>
<evidence type="ECO:0000313" key="2">
    <source>
        <dbReference type="EMBL" id="RXF67600.1"/>
    </source>
</evidence>
<gene>
    <name evidence="2" type="ORF">EKH83_18620</name>
</gene>
<evidence type="ECO:0008006" key="4">
    <source>
        <dbReference type="Google" id="ProtNLM"/>
    </source>
</evidence>
<evidence type="ECO:0000256" key="1">
    <source>
        <dbReference type="SAM" id="MobiDB-lite"/>
    </source>
</evidence>
<organism evidence="2 3">
    <name type="scientific">Arcticibacter tournemirensis</name>
    <dbReference type="NCBI Taxonomy" id="699437"/>
    <lineage>
        <taxon>Bacteria</taxon>
        <taxon>Pseudomonadati</taxon>
        <taxon>Bacteroidota</taxon>
        <taxon>Sphingobacteriia</taxon>
        <taxon>Sphingobacteriales</taxon>
        <taxon>Sphingobacteriaceae</taxon>
        <taxon>Arcticibacter</taxon>
    </lineage>
</organism>
<name>A0A4Q0M3U6_9SPHI</name>
<dbReference type="AlphaFoldDB" id="A0A4Q0M3U6"/>
<accession>A0A4Q0M3U6</accession>
<dbReference type="PROSITE" id="PS51257">
    <property type="entry name" value="PROKAR_LIPOPROTEIN"/>
    <property type="match status" value="1"/>
</dbReference>
<sequence>MAENEARKEKGGYEKRISYFLVALLLMALSCTPSVKQEDLYGTWKYTKVENPNQGTPNATSGDELKENDPSISFSASDSLKMIWGGKVLSRGTFKLEYPTIAYKEQLPGGTTRNIRFLIKKFANDEIVFETMEADAVRVTAKRTAP</sequence>
<evidence type="ECO:0000313" key="3">
    <source>
        <dbReference type="Proteomes" id="UP000290848"/>
    </source>
</evidence>
<feature type="compositionally biased region" description="Polar residues" evidence="1">
    <location>
        <begin position="50"/>
        <end position="61"/>
    </location>
</feature>
<dbReference type="RefSeq" id="WP_128770971.1">
    <property type="nucleotide sequence ID" value="NZ_RXOC01000016.1"/>
</dbReference>
<dbReference type="EMBL" id="RXOC01000016">
    <property type="protein sequence ID" value="RXF67600.1"/>
    <property type="molecule type" value="Genomic_DNA"/>
</dbReference>
<dbReference type="Proteomes" id="UP000290848">
    <property type="component" value="Unassembled WGS sequence"/>
</dbReference>
<reference evidence="2 3" key="1">
    <citation type="submission" date="2018-12" db="EMBL/GenBank/DDBJ databases">
        <title>The Draft Genome Sequence of the Soil Bacterium Pedobacter tournemirensis R1.</title>
        <authorList>
            <person name="He J."/>
        </authorList>
    </citation>
    <scope>NUCLEOTIDE SEQUENCE [LARGE SCALE GENOMIC DNA]</scope>
    <source>
        <strain evidence="2 3">R1</strain>
    </source>
</reference>
<comment type="caution">
    <text evidence="2">The sequence shown here is derived from an EMBL/GenBank/DDBJ whole genome shotgun (WGS) entry which is preliminary data.</text>
</comment>
<protein>
    <recommendedName>
        <fullName evidence="4">Lipocalin-like domain-containing protein</fullName>
    </recommendedName>
</protein>